<evidence type="ECO:0000256" key="1">
    <source>
        <dbReference type="ARBA" id="ARBA00008682"/>
    </source>
</evidence>
<dbReference type="GO" id="GO:0005975">
    <property type="term" value="P:carbohydrate metabolic process"/>
    <property type="evidence" value="ECO:0007669"/>
    <property type="project" value="InterPro"/>
</dbReference>
<keyword evidence="6" id="KW-1185">Reference proteome</keyword>
<keyword evidence="3" id="KW-0843">Virulence</keyword>
<evidence type="ECO:0000256" key="3">
    <source>
        <dbReference type="ARBA" id="ARBA00023026"/>
    </source>
</evidence>
<accession>A0A8G1R530</accession>
<feature type="domain" description="GH18" evidence="4">
    <location>
        <begin position="1"/>
        <end position="113"/>
    </location>
</feature>
<gene>
    <name evidence="5" type="ORF">BO85DRAFT_485906</name>
</gene>
<evidence type="ECO:0000313" key="5">
    <source>
        <dbReference type="EMBL" id="RAH59433.1"/>
    </source>
</evidence>
<dbReference type="InterPro" id="IPR017853">
    <property type="entry name" value="GH"/>
</dbReference>
<keyword evidence="2" id="KW-0147">Chitin-binding</keyword>
<dbReference type="PANTHER" id="PTHR47700">
    <property type="entry name" value="V CHITINASE, PUTATIVE (AFU_ORTHOLOGUE AFUA_6G13720)-RELATED"/>
    <property type="match status" value="1"/>
</dbReference>
<dbReference type="EMBL" id="KZ825058">
    <property type="protein sequence ID" value="RAH59433.1"/>
    <property type="molecule type" value="Genomic_DNA"/>
</dbReference>
<dbReference type="RefSeq" id="XP_025517355.1">
    <property type="nucleotide sequence ID" value="XM_025663349.1"/>
</dbReference>
<dbReference type="SUPFAM" id="SSF54556">
    <property type="entry name" value="Chitinase insertion domain"/>
    <property type="match status" value="1"/>
</dbReference>
<dbReference type="Gene3D" id="3.10.50.10">
    <property type="match status" value="1"/>
</dbReference>
<protein>
    <recommendedName>
        <fullName evidence="4">GH18 domain-containing protein</fullName>
    </recommendedName>
</protein>
<evidence type="ECO:0000259" key="4">
    <source>
        <dbReference type="PROSITE" id="PS51910"/>
    </source>
</evidence>
<sequence>MAKYVDYFNLISYDLHGMWDQDITWIGPYFKGHTNITETDLGLDLLWRSESKVVFGFAFYGRSFTIAHPNCYQPNGKCEFSDGGIPGSCSDTSGILTYAEVASRNNSLDVHTF</sequence>
<dbReference type="AlphaFoldDB" id="A0A8G1R530"/>
<organism evidence="5 6">
    <name type="scientific">Aspergillus piperis CBS 112811</name>
    <dbReference type="NCBI Taxonomy" id="1448313"/>
    <lineage>
        <taxon>Eukaryota</taxon>
        <taxon>Fungi</taxon>
        <taxon>Dikarya</taxon>
        <taxon>Ascomycota</taxon>
        <taxon>Pezizomycotina</taxon>
        <taxon>Eurotiomycetes</taxon>
        <taxon>Eurotiomycetidae</taxon>
        <taxon>Eurotiales</taxon>
        <taxon>Aspergillaceae</taxon>
        <taxon>Aspergillus</taxon>
        <taxon>Aspergillus subgen. Circumdati</taxon>
    </lineage>
</organism>
<dbReference type="InterPro" id="IPR001223">
    <property type="entry name" value="Glyco_hydro18_cat"/>
</dbReference>
<dbReference type="Proteomes" id="UP000249526">
    <property type="component" value="Unassembled WGS sequence"/>
</dbReference>
<dbReference type="Gene3D" id="3.20.20.80">
    <property type="entry name" value="Glycosidases"/>
    <property type="match status" value="1"/>
</dbReference>
<dbReference type="PANTHER" id="PTHR47700:SF2">
    <property type="entry name" value="CHITINASE"/>
    <property type="match status" value="1"/>
</dbReference>
<name>A0A8G1R530_9EURO</name>
<dbReference type="InterPro" id="IPR029070">
    <property type="entry name" value="Chitinase_insertion_sf"/>
</dbReference>
<evidence type="ECO:0000313" key="6">
    <source>
        <dbReference type="Proteomes" id="UP000249526"/>
    </source>
</evidence>
<evidence type="ECO:0000256" key="2">
    <source>
        <dbReference type="ARBA" id="ARBA00022669"/>
    </source>
</evidence>
<dbReference type="SUPFAM" id="SSF51445">
    <property type="entry name" value="(Trans)glycosidases"/>
    <property type="match status" value="1"/>
</dbReference>
<dbReference type="Pfam" id="PF00704">
    <property type="entry name" value="Glyco_hydro_18"/>
    <property type="match status" value="1"/>
</dbReference>
<dbReference type="GeneID" id="37166751"/>
<dbReference type="PROSITE" id="PS51910">
    <property type="entry name" value="GH18_2"/>
    <property type="match status" value="1"/>
</dbReference>
<dbReference type="InterPro" id="IPR053214">
    <property type="entry name" value="LysM12-like"/>
</dbReference>
<dbReference type="GO" id="GO:0008061">
    <property type="term" value="F:chitin binding"/>
    <property type="evidence" value="ECO:0007669"/>
    <property type="project" value="UniProtKB-KW"/>
</dbReference>
<reference evidence="5 6" key="1">
    <citation type="submission" date="2018-02" db="EMBL/GenBank/DDBJ databases">
        <title>The genomes of Aspergillus section Nigri reveals drivers in fungal speciation.</title>
        <authorList>
            <consortium name="DOE Joint Genome Institute"/>
            <person name="Vesth T.C."/>
            <person name="Nybo J."/>
            <person name="Theobald S."/>
            <person name="Brandl J."/>
            <person name="Frisvad J.C."/>
            <person name="Nielsen K.F."/>
            <person name="Lyhne E.K."/>
            <person name="Kogle M.E."/>
            <person name="Kuo A."/>
            <person name="Riley R."/>
            <person name="Clum A."/>
            <person name="Nolan M."/>
            <person name="Lipzen A."/>
            <person name="Salamov A."/>
            <person name="Henrissat B."/>
            <person name="Wiebenga A."/>
            <person name="De vries R.P."/>
            <person name="Grigoriev I.V."/>
            <person name="Mortensen U.H."/>
            <person name="Andersen M.R."/>
            <person name="Baker S.E."/>
        </authorList>
    </citation>
    <scope>NUCLEOTIDE SEQUENCE [LARGE SCALE GENOMIC DNA]</scope>
    <source>
        <strain evidence="5 6">CBS 112811</strain>
    </source>
</reference>
<comment type="similarity">
    <text evidence="1">Belongs to the glycosyl hydrolase 18 family. Chitinase class V subfamily.</text>
</comment>
<proteinExistence type="inferred from homology"/>